<keyword evidence="7" id="KW-0482">Metalloprotease</keyword>
<dbReference type="OrthoDB" id="9775677at2"/>
<comment type="cofactor">
    <cofactor evidence="1">
        <name>Zn(2+)</name>
        <dbReference type="ChEBI" id="CHEBI:29105"/>
    </cofactor>
</comment>
<dbReference type="GO" id="GO:0005886">
    <property type="term" value="C:plasma membrane"/>
    <property type="evidence" value="ECO:0007669"/>
    <property type="project" value="TreeGrafter"/>
</dbReference>
<dbReference type="Proteomes" id="UP000008495">
    <property type="component" value="Unassembled WGS sequence"/>
</dbReference>
<dbReference type="SUPFAM" id="SSF55486">
    <property type="entry name" value="Metalloproteases ('zincins'), catalytic domain"/>
    <property type="match status" value="1"/>
</dbReference>
<gene>
    <name evidence="10" type="ORF">AUCHE_08_01780</name>
</gene>
<dbReference type="eggNOG" id="COG3590">
    <property type="taxonomic scope" value="Bacteria"/>
</dbReference>
<evidence type="ECO:0000313" key="10">
    <source>
        <dbReference type="EMBL" id="GAB77935.1"/>
    </source>
</evidence>
<dbReference type="GO" id="GO:0046872">
    <property type="term" value="F:metal ion binding"/>
    <property type="evidence" value="ECO:0007669"/>
    <property type="project" value="UniProtKB-KW"/>
</dbReference>
<dbReference type="InterPro" id="IPR024079">
    <property type="entry name" value="MetalloPept_cat_dom_sf"/>
</dbReference>
<keyword evidence="4" id="KW-0479">Metal-binding</keyword>
<keyword evidence="5" id="KW-0378">Hydrolase</keyword>
<feature type="domain" description="Peptidase M13 C-terminal" evidence="8">
    <location>
        <begin position="451"/>
        <end position="652"/>
    </location>
</feature>
<dbReference type="InterPro" id="IPR042089">
    <property type="entry name" value="Peptidase_M13_dom_2"/>
</dbReference>
<evidence type="ECO:0000259" key="9">
    <source>
        <dbReference type="Pfam" id="PF05649"/>
    </source>
</evidence>
<dbReference type="CDD" id="cd08662">
    <property type="entry name" value="M13"/>
    <property type="match status" value="1"/>
</dbReference>
<protein>
    <submittedName>
        <fullName evidence="10">Putative metalloendopeptidase</fullName>
    </submittedName>
</protein>
<evidence type="ECO:0000313" key="11">
    <source>
        <dbReference type="Proteomes" id="UP000008495"/>
    </source>
</evidence>
<sequence length="656" mass="73649">MRSGIDRAAMEPTIRPQDDLYGHVSAGWLSTAEIPHDRSRFGTFDDLRDRAEENMRALLEEESTAEADGPEGARRPGDLAKDLYVSFLDEDAVEQAGMTAIDALLARIDAVEDTVELMVLLGGLQREGVGGAVEPYVNTDAGQPDRYVVYLEQSGLGLPDEAYYREESYAELRERYVAHLTRLFVLAGDDEEAAGARATEVMDLETRLASGHLDRVSCRDAVKSYNLVDGEGLIAHAPGLPWERWLRAVGAPREAFDALVMRQPAYLQALAHELSATPLTVWRSWMRAAVLHAYAPYLPADVVAEHFDFYGRTLSGIPEQRLRWKRGASLVDQLLGEDAGRLYVERHFSAEAKERMITMVDNLVAAYRHDIDRLDWMTPQTRQKALAKLELFTPKIGFPDRWRDYTGLRIDRNDLLGNVRRAQMFEADRMWAKLGGPIDRDEWFMNAQTVNAYYNPGMNEIVFPAAILQPPFFDAEADDAVNYGAIGSVIGHEIGHGFDDQGSRYDGHGRLVDWWTEADRSAFEVKAAALIAQYDSFSPRDLPGEKVNGALTVGENIGDLGGVTIAHLAYHLSLEGEGAPELDGLTGDQRFFMGWARIWRTLCRPEEAKRLLSIDPHSPGEFRANIVRNLTEFYEAFDVREGDALWLPESERVRIW</sequence>
<comment type="similarity">
    <text evidence="2">Belongs to the peptidase M13 family.</text>
</comment>
<keyword evidence="3" id="KW-0645">Protease</keyword>
<evidence type="ECO:0000256" key="1">
    <source>
        <dbReference type="ARBA" id="ARBA00001947"/>
    </source>
</evidence>
<keyword evidence="6" id="KW-0862">Zinc</keyword>
<evidence type="ECO:0000256" key="2">
    <source>
        <dbReference type="ARBA" id="ARBA00007357"/>
    </source>
</evidence>
<dbReference type="GO" id="GO:0004222">
    <property type="term" value="F:metalloendopeptidase activity"/>
    <property type="evidence" value="ECO:0007669"/>
    <property type="project" value="InterPro"/>
</dbReference>
<comment type="caution">
    <text evidence="10">The sequence shown here is derived from an EMBL/GenBank/DDBJ whole genome shotgun (WGS) entry which is preliminary data.</text>
</comment>
<dbReference type="AlphaFoldDB" id="K6VRE9"/>
<dbReference type="PRINTS" id="PR00786">
    <property type="entry name" value="NEPRILYSIN"/>
</dbReference>
<evidence type="ECO:0000256" key="5">
    <source>
        <dbReference type="ARBA" id="ARBA00022801"/>
    </source>
</evidence>
<evidence type="ECO:0000259" key="8">
    <source>
        <dbReference type="Pfam" id="PF01431"/>
    </source>
</evidence>
<evidence type="ECO:0000256" key="4">
    <source>
        <dbReference type="ARBA" id="ARBA00022723"/>
    </source>
</evidence>
<name>K6VRE9_9MICO</name>
<evidence type="ECO:0000256" key="6">
    <source>
        <dbReference type="ARBA" id="ARBA00022833"/>
    </source>
</evidence>
<dbReference type="Gene3D" id="1.10.1380.10">
    <property type="entry name" value="Neutral endopeptidase , domain2"/>
    <property type="match status" value="1"/>
</dbReference>
<dbReference type="InterPro" id="IPR008753">
    <property type="entry name" value="Peptidase_M13_N"/>
</dbReference>
<dbReference type="InterPro" id="IPR018497">
    <property type="entry name" value="Peptidase_M13_C"/>
</dbReference>
<reference evidence="10 11" key="1">
    <citation type="submission" date="2012-08" db="EMBL/GenBank/DDBJ databases">
        <title>Whole genome shotgun sequence of Austwickia chelonae NBRC 105200.</title>
        <authorList>
            <person name="Yoshida I."/>
            <person name="Hosoyama A."/>
            <person name="Tsuchikane K."/>
            <person name="Katsumata H."/>
            <person name="Ando Y."/>
            <person name="Ohji S."/>
            <person name="Hamada M."/>
            <person name="Tamura T."/>
            <person name="Yamazoe A."/>
            <person name="Yamazaki S."/>
            <person name="Fujita N."/>
        </authorList>
    </citation>
    <scope>NUCLEOTIDE SEQUENCE [LARGE SCALE GENOMIC DNA]</scope>
    <source>
        <strain evidence="10 11">NBRC 105200</strain>
    </source>
</reference>
<evidence type="ECO:0000256" key="7">
    <source>
        <dbReference type="ARBA" id="ARBA00023049"/>
    </source>
</evidence>
<proteinExistence type="inferred from homology"/>
<dbReference type="Pfam" id="PF05649">
    <property type="entry name" value="Peptidase_M13_N"/>
    <property type="match status" value="1"/>
</dbReference>
<dbReference type="STRING" id="100225.SAMN05421595_0446"/>
<dbReference type="RefSeq" id="WP_006502687.1">
    <property type="nucleotide sequence ID" value="NZ_BAGZ01000008.1"/>
</dbReference>
<dbReference type="Pfam" id="PF01431">
    <property type="entry name" value="Peptidase_M13"/>
    <property type="match status" value="1"/>
</dbReference>
<keyword evidence="11" id="KW-1185">Reference proteome</keyword>
<dbReference type="PROSITE" id="PS51885">
    <property type="entry name" value="NEPRILYSIN"/>
    <property type="match status" value="1"/>
</dbReference>
<dbReference type="EMBL" id="BAGZ01000008">
    <property type="protein sequence ID" value="GAB77935.1"/>
    <property type="molecule type" value="Genomic_DNA"/>
</dbReference>
<dbReference type="GO" id="GO:0016485">
    <property type="term" value="P:protein processing"/>
    <property type="evidence" value="ECO:0007669"/>
    <property type="project" value="TreeGrafter"/>
</dbReference>
<dbReference type="Gene3D" id="3.40.390.10">
    <property type="entry name" value="Collagenase (Catalytic Domain)"/>
    <property type="match status" value="1"/>
</dbReference>
<organism evidence="10 11">
    <name type="scientific">Austwickia chelonae NBRC 105200</name>
    <dbReference type="NCBI Taxonomy" id="1184607"/>
    <lineage>
        <taxon>Bacteria</taxon>
        <taxon>Bacillati</taxon>
        <taxon>Actinomycetota</taxon>
        <taxon>Actinomycetes</taxon>
        <taxon>Micrococcales</taxon>
        <taxon>Dermatophilaceae</taxon>
        <taxon>Austwickia</taxon>
    </lineage>
</organism>
<evidence type="ECO:0000256" key="3">
    <source>
        <dbReference type="ARBA" id="ARBA00022670"/>
    </source>
</evidence>
<accession>K6VRE9</accession>
<feature type="domain" description="Peptidase M13 N-terminal" evidence="9">
    <location>
        <begin position="16"/>
        <end position="399"/>
    </location>
</feature>
<dbReference type="PANTHER" id="PTHR11733:SF167">
    <property type="entry name" value="FI17812P1-RELATED"/>
    <property type="match status" value="1"/>
</dbReference>
<dbReference type="PANTHER" id="PTHR11733">
    <property type="entry name" value="ZINC METALLOPROTEASE FAMILY M13 NEPRILYSIN-RELATED"/>
    <property type="match status" value="1"/>
</dbReference>
<dbReference type="InterPro" id="IPR000718">
    <property type="entry name" value="Peptidase_M13"/>
</dbReference>